<keyword evidence="1" id="KW-0472">Membrane</keyword>
<proteinExistence type="predicted"/>
<protein>
    <recommendedName>
        <fullName evidence="4">DUF4430 domain-containing protein</fullName>
    </recommendedName>
</protein>
<comment type="caution">
    <text evidence="2">The sequence shown here is derived from an EMBL/GenBank/DDBJ whole genome shotgun (WGS) entry which is preliminary data.</text>
</comment>
<keyword evidence="1" id="KW-0812">Transmembrane</keyword>
<evidence type="ECO:0008006" key="4">
    <source>
        <dbReference type="Google" id="ProtNLM"/>
    </source>
</evidence>
<name>A0A1F5WNZ9_9BACT</name>
<keyword evidence="1" id="KW-1133">Transmembrane helix</keyword>
<evidence type="ECO:0000313" key="2">
    <source>
        <dbReference type="EMBL" id="OGF77432.1"/>
    </source>
</evidence>
<reference evidence="2 3" key="1">
    <citation type="journal article" date="2016" name="Nat. Commun.">
        <title>Thousands of microbial genomes shed light on interconnected biogeochemical processes in an aquifer system.</title>
        <authorList>
            <person name="Anantharaman K."/>
            <person name="Brown C.T."/>
            <person name="Hug L.A."/>
            <person name="Sharon I."/>
            <person name="Castelle C.J."/>
            <person name="Probst A.J."/>
            <person name="Thomas B.C."/>
            <person name="Singh A."/>
            <person name="Wilkins M.J."/>
            <person name="Karaoz U."/>
            <person name="Brodie E.L."/>
            <person name="Williams K.H."/>
            <person name="Hubbard S.S."/>
            <person name="Banfield J.F."/>
        </authorList>
    </citation>
    <scope>NUCLEOTIDE SEQUENCE [LARGE SCALE GENOMIC DNA]</scope>
</reference>
<dbReference type="Gene3D" id="2.170.130.30">
    <property type="match status" value="1"/>
</dbReference>
<sequence length="134" mass="15086">MLRIKNKTSGFDRKAVFWSAVGLFLILFLLSLNFFGGVSKNEVKLTIDFGDGNKRNFITSAKEGITAWGLLQQANAIYGIPLEIEGKFWPQSINGISNVNGGKKWNFYLNGRTRKEGPYETKLSGGERILFKFE</sequence>
<evidence type="ECO:0000256" key="1">
    <source>
        <dbReference type="SAM" id="Phobius"/>
    </source>
</evidence>
<gene>
    <name evidence="2" type="ORF">A3F23_01670</name>
</gene>
<feature type="transmembrane region" description="Helical" evidence="1">
    <location>
        <begin position="15"/>
        <end position="35"/>
    </location>
</feature>
<organism evidence="2 3">
    <name type="scientific">Candidatus Giovannonibacteria bacterium RIFCSPHIGHO2_12_FULL_43_15</name>
    <dbReference type="NCBI Taxonomy" id="1798341"/>
    <lineage>
        <taxon>Bacteria</taxon>
        <taxon>Candidatus Giovannoniibacteriota</taxon>
    </lineage>
</organism>
<dbReference type="AlphaFoldDB" id="A0A1F5WNZ9"/>
<accession>A0A1F5WNZ9</accession>
<evidence type="ECO:0000313" key="3">
    <source>
        <dbReference type="Proteomes" id="UP000177723"/>
    </source>
</evidence>
<dbReference type="Proteomes" id="UP000177723">
    <property type="component" value="Unassembled WGS sequence"/>
</dbReference>
<dbReference type="EMBL" id="MFHT01000018">
    <property type="protein sequence ID" value="OGF77432.1"/>
    <property type="molecule type" value="Genomic_DNA"/>
</dbReference>